<dbReference type="GO" id="GO:0005737">
    <property type="term" value="C:cytoplasm"/>
    <property type="evidence" value="ECO:0007669"/>
    <property type="project" value="UniProtKB-SubCell"/>
</dbReference>
<comment type="caution">
    <text evidence="11">The sequence shown here is derived from an EMBL/GenBank/DDBJ whole genome shotgun (WGS) entry which is preliminary data.</text>
</comment>
<dbReference type="PANTHER" id="PTHR17490:SF18">
    <property type="entry name" value="THREONYLCARBAMOYL-AMP SYNTHASE"/>
    <property type="match status" value="1"/>
</dbReference>
<accession>A0A3N2DH88</accession>
<evidence type="ECO:0000313" key="12">
    <source>
        <dbReference type="Proteomes" id="UP000275394"/>
    </source>
</evidence>
<keyword evidence="2 9" id="KW-0963">Cytoplasm</keyword>
<gene>
    <name evidence="9" type="primary">tsaC</name>
    <name evidence="11" type="ORF">EDC56_3228</name>
</gene>
<protein>
    <recommendedName>
        <fullName evidence="9">Threonylcarbamoyl-AMP synthase</fullName>
        <shortName evidence="9">TC-AMP synthase</shortName>
        <ecNumber evidence="9">2.7.7.87</ecNumber>
    </recommendedName>
    <alternativeName>
        <fullName evidence="9">L-threonylcarbamoyladenylate synthase</fullName>
    </alternativeName>
    <alternativeName>
        <fullName evidence="9">t(6)A37 threonylcarbamoyladenosine biosynthesis protein TsaC</fullName>
    </alternativeName>
    <alternativeName>
        <fullName evidence="9">tRNA threonylcarbamoyladenosine biosynthesis protein TsaC</fullName>
    </alternativeName>
</protein>
<dbReference type="Gene3D" id="3.90.870.10">
    <property type="entry name" value="DHBP synthase"/>
    <property type="match status" value="1"/>
</dbReference>
<dbReference type="GO" id="GO:0002949">
    <property type="term" value="P:tRNA threonylcarbamoyladenosine modification"/>
    <property type="evidence" value="ECO:0007669"/>
    <property type="project" value="UniProtKB-UniRule"/>
</dbReference>
<keyword evidence="12" id="KW-1185">Reference proteome</keyword>
<dbReference type="InterPro" id="IPR006070">
    <property type="entry name" value="Sua5-like_dom"/>
</dbReference>
<dbReference type="GO" id="GO:0000049">
    <property type="term" value="F:tRNA binding"/>
    <property type="evidence" value="ECO:0007669"/>
    <property type="project" value="TreeGrafter"/>
</dbReference>
<dbReference type="EMBL" id="RKHR01000006">
    <property type="protein sequence ID" value="ROR98988.1"/>
    <property type="molecule type" value="Genomic_DNA"/>
</dbReference>
<keyword evidence="5 9" id="KW-0548">Nucleotidyltransferase</keyword>
<proteinExistence type="inferred from homology"/>
<evidence type="ECO:0000256" key="9">
    <source>
        <dbReference type="HAMAP-Rule" id="MF_01852"/>
    </source>
</evidence>
<dbReference type="GO" id="GO:0003725">
    <property type="term" value="F:double-stranded RNA binding"/>
    <property type="evidence" value="ECO:0007669"/>
    <property type="project" value="InterPro"/>
</dbReference>
<evidence type="ECO:0000256" key="6">
    <source>
        <dbReference type="ARBA" id="ARBA00022741"/>
    </source>
</evidence>
<dbReference type="RefSeq" id="WP_123713553.1">
    <property type="nucleotide sequence ID" value="NZ_RKHR01000006.1"/>
</dbReference>
<evidence type="ECO:0000256" key="2">
    <source>
        <dbReference type="ARBA" id="ARBA00022490"/>
    </source>
</evidence>
<evidence type="ECO:0000313" key="11">
    <source>
        <dbReference type="EMBL" id="ROR98988.1"/>
    </source>
</evidence>
<keyword evidence="6 9" id="KW-0547">Nucleotide-binding</keyword>
<dbReference type="GO" id="GO:0005524">
    <property type="term" value="F:ATP binding"/>
    <property type="evidence" value="ECO:0007669"/>
    <property type="project" value="UniProtKB-UniRule"/>
</dbReference>
<dbReference type="EC" id="2.7.7.87" evidence="9"/>
<dbReference type="OrthoDB" id="9814580at2"/>
<keyword evidence="4 9" id="KW-0819">tRNA processing</keyword>
<evidence type="ECO:0000256" key="7">
    <source>
        <dbReference type="ARBA" id="ARBA00022840"/>
    </source>
</evidence>
<comment type="subcellular location">
    <subcellularLocation>
        <location evidence="1 9">Cytoplasm</location>
    </subcellularLocation>
</comment>
<comment type="function">
    <text evidence="9">Required for the formation of a threonylcarbamoyl group on adenosine at position 37 (t(6)A37) in tRNAs that read codons beginning with adenine. Catalyzes the conversion of L-threonine, HCO(3)(-)/CO(2) and ATP to give threonylcarbamoyl-AMP (TC-AMP) as the acyladenylate intermediate, with the release of diphosphate.</text>
</comment>
<dbReference type="Proteomes" id="UP000275394">
    <property type="component" value="Unassembled WGS sequence"/>
</dbReference>
<dbReference type="GO" id="GO:0061710">
    <property type="term" value="F:L-threonylcarbamoyladenylate synthase"/>
    <property type="evidence" value="ECO:0007669"/>
    <property type="project" value="UniProtKB-EC"/>
</dbReference>
<comment type="catalytic activity">
    <reaction evidence="8 9">
        <text>L-threonine + hydrogencarbonate + ATP = L-threonylcarbamoyladenylate + diphosphate + H2O</text>
        <dbReference type="Rhea" id="RHEA:36407"/>
        <dbReference type="ChEBI" id="CHEBI:15377"/>
        <dbReference type="ChEBI" id="CHEBI:17544"/>
        <dbReference type="ChEBI" id="CHEBI:30616"/>
        <dbReference type="ChEBI" id="CHEBI:33019"/>
        <dbReference type="ChEBI" id="CHEBI:57926"/>
        <dbReference type="ChEBI" id="CHEBI:73682"/>
        <dbReference type="EC" id="2.7.7.87"/>
    </reaction>
</comment>
<organism evidence="11 12">
    <name type="scientific">Sinobacterium caligoides</name>
    <dbReference type="NCBI Taxonomy" id="933926"/>
    <lineage>
        <taxon>Bacteria</taxon>
        <taxon>Pseudomonadati</taxon>
        <taxon>Pseudomonadota</taxon>
        <taxon>Gammaproteobacteria</taxon>
        <taxon>Cellvibrionales</taxon>
        <taxon>Spongiibacteraceae</taxon>
        <taxon>Sinobacterium</taxon>
    </lineage>
</organism>
<feature type="domain" description="YrdC-like" evidence="10">
    <location>
        <begin position="17"/>
        <end position="200"/>
    </location>
</feature>
<dbReference type="Pfam" id="PF01300">
    <property type="entry name" value="Sua5_yciO_yrdC"/>
    <property type="match status" value="1"/>
</dbReference>
<dbReference type="PANTHER" id="PTHR17490">
    <property type="entry name" value="SUA5"/>
    <property type="match status" value="1"/>
</dbReference>
<dbReference type="PROSITE" id="PS51163">
    <property type="entry name" value="YRDC"/>
    <property type="match status" value="1"/>
</dbReference>
<evidence type="ECO:0000256" key="5">
    <source>
        <dbReference type="ARBA" id="ARBA00022695"/>
    </source>
</evidence>
<reference evidence="11 12" key="1">
    <citation type="submission" date="2018-11" db="EMBL/GenBank/DDBJ databases">
        <title>Genomic Encyclopedia of Type Strains, Phase IV (KMG-IV): sequencing the most valuable type-strain genomes for metagenomic binning, comparative biology and taxonomic classification.</title>
        <authorList>
            <person name="Goeker M."/>
        </authorList>
    </citation>
    <scope>NUCLEOTIDE SEQUENCE [LARGE SCALE GENOMIC DNA]</scope>
    <source>
        <strain evidence="11 12">DSM 100316</strain>
    </source>
</reference>
<dbReference type="HAMAP" id="MF_01852">
    <property type="entry name" value="TsaC"/>
    <property type="match status" value="1"/>
</dbReference>
<name>A0A3N2DH88_9GAMM</name>
<dbReference type="InterPro" id="IPR017945">
    <property type="entry name" value="DHBP_synth_RibB-like_a/b_dom"/>
</dbReference>
<dbReference type="AlphaFoldDB" id="A0A3N2DH88"/>
<evidence type="ECO:0000256" key="8">
    <source>
        <dbReference type="ARBA" id="ARBA00048366"/>
    </source>
</evidence>
<dbReference type="InterPro" id="IPR023535">
    <property type="entry name" value="TC-AMP_synthase"/>
</dbReference>
<keyword evidence="3 9" id="KW-0808">Transferase</keyword>
<evidence type="ECO:0000256" key="3">
    <source>
        <dbReference type="ARBA" id="ARBA00022679"/>
    </source>
</evidence>
<dbReference type="GO" id="GO:0006450">
    <property type="term" value="P:regulation of translational fidelity"/>
    <property type="evidence" value="ECO:0007669"/>
    <property type="project" value="TreeGrafter"/>
</dbReference>
<keyword evidence="7 9" id="KW-0067">ATP-binding</keyword>
<comment type="similarity">
    <text evidence="9">Belongs to the SUA5 family. TsaC subfamily.</text>
</comment>
<sequence length="200" mass="21186">MSEKIHKSPAANPWLRHVAVRRCVETISCGGVIAYPTEAVWGLGCDPENALAVEQLLALKGRSVDKGLIMVAANIEQLAPYLTDISAAQRQSLEASWPGPNTWLVADNGRVPAWIRGRHDSVALRVSSHPLVVALCQRFGGPIVSTSANPQGKPSARSALQVRRYFAGYLDGIAPGCVGGAKTASTIRELASGRIIRAGG</sequence>
<dbReference type="InterPro" id="IPR050156">
    <property type="entry name" value="TC-AMP_synthase_SUA5"/>
</dbReference>
<dbReference type="FunFam" id="3.90.870.10:FF:000004">
    <property type="entry name" value="Threonylcarbamoyl-AMP synthase"/>
    <property type="match status" value="1"/>
</dbReference>
<dbReference type="SUPFAM" id="SSF55821">
    <property type="entry name" value="YrdC/RibB"/>
    <property type="match status" value="1"/>
</dbReference>
<evidence type="ECO:0000256" key="4">
    <source>
        <dbReference type="ARBA" id="ARBA00022694"/>
    </source>
</evidence>
<evidence type="ECO:0000256" key="1">
    <source>
        <dbReference type="ARBA" id="ARBA00004496"/>
    </source>
</evidence>
<evidence type="ECO:0000259" key="10">
    <source>
        <dbReference type="PROSITE" id="PS51163"/>
    </source>
</evidence>